<dbReference type="InterPro" id="IPR036895">
    <property type="entry name" value="Uracil-DNA_glycosylase-like_sf"/>
</dbReference>
<dbReference type="KEGG" id="fiy:BN1229_v1_0662"/>
<keyword evidence="5" id="KW-0227">DNA damage</keyword>
<dbReference type="KEGG" id="fil:BN1229_v1_0658"/>
<organism evidence="11 12">
    <name type="scientific">Candidatus Filomicrobium marinum</name>
    <dbReference type="NCBI Taxonomy" id="1608628"/>
    <lineage>
        <taxon>Bacteria</taxon>
        <taxon>Pseudomonadati</taxon>
        <taxon>Pseudomonadota</taxon>
        <taxon>Alphaproteobacteria</taxon>
        <taxon>Hyphomicrobiales</taxon>
        <taxon>Hyphomicrobiaceae</taxon>
        <taxon>Filomicrobium</taxon>
    </lineage>
</organism>
<evidence type="ECO:0000313" key="11">
    <source>
        <dbReference type="EMBL" id="CPR16125.1"/>
    </source>
</evidence>
<evidence type="ECO:0000259" key="10">
    <source>
        <dbReference type="SMART" id="SM00986"/>
    </source>
</evidence>
<feature type="domain" description="Uracil-DNA glycosylase-like" evidence="10">
    <location>
        <begin position="45"/>
        <end position="199"/>
    </location>
</feature>
<dbReference type="Pfam" id="PF03167">
    <property type="entry name" value="UDG"/>
    <property type="match status" value="1"/>
</dbReference>
<sequence>MALLNALVKHTDLQLRTAEQFSKLAAAEACCRRCSLWKDATQVVPGTGDSHARLMLVGEQPGDREDLDGRPFVGPAGRLLDDALSAAGLSRDTVDLTNSVKHFKHEQRGKRRLHKRPNTYEIDRCRWWLTKELKLVQPRLAIAMGATAFRSMAARPGKISQLRGRLLNDVCEVPIYVTVHPSYLLRTQKKPERDRQYIRFVGDLRLCKQLAGL</sequence>
<evidence type="ECO:0000256" key="7">
    <source>
        <dbReference type="ARBA" id="ARBA00023004"/>
    </source>
</evidence>
<keyword evidence="6" id="KW-0378">Hydrolase</keyword>
<dbReference type="GO" id="GO:0046872">
    <property type="term" value="F:metal ion binding"/>
    <property type="evidence" value="ECO:0007669"/>
    <property type="project" value="UniProtKB-KW"/>
</dbReference>
<protein>
    <recommendedName>
        <fullName evidence="2">Type-4 uracil-DNA glycosylase</fullName>
    </recommendedName>
</protein>
<accession>A0A0D6JB60</accession>
<keyword evidence="7" id="KW-0408">Iron</keyword>
<dbReference type="GO" id="GO:0051539">
    <property type="term" value="F:4 iron, 4 sulfur cluster binding"/>
    <property type="evidence" value="ECO:0007669"/>
    <property type="project" value="UniProtKB-KW"/>
</dbReference>
<evidence type="ECO:0000256" key="8">
    <source>
        <dbReference type="ARBA" id="ARBA00023014"/>
    </source>
</evidence>
<evidence type="ECO:0000256" key="9">
    <source>
        <dbReference type="ARBA" id="ARBA00023204"/>
    </source>
</evidence>
<evidence type="ECO:0000256" key="3">
    <source>
        <dbReference type="ARBA" id="ARBA00022485"/>
    </source>
</evidence>
<dbReference type="NCBIfam" id="TIGR03914">
    <property type="entry name" value="UDG_fam_dom"/>
    <property type="match status" value="1"/>
</dbReference>
<dbReference type="SMART" id="SM00987">
    <property type="entry name" value="UreE_C"/>
    <property type="match status" value="1"/>
</dbReference>
<keyword evidence="8" id="KW-0411">Iron-sulfur</keyword>
<dbReference type="GO" id="GO:0097506">
    <property type="term" value="F:deaminated base DNA N-glycosylase activity"/>
    <property type="evidence" value="ECO:0007669"/>
    <property type="project" value="UniProtKB-ARBA"/>
</dbReference>
<keyword evidence="12" id="KW-1185">Reference proteome</keyword>
<evidence type="ECO:0000256" key="5">
    <source>
        <dbReference type="ARBA" id="ARBA00022763"/>
    </source>
</evidence>
<dbReference type="NCBIfam" id="TIGR00758">
    <property type="entry name" value="UDG_fam4"/>
    <property type="match status" value="1"/>
</dbReference>
<evidence type="ECO:0000256" key="6">
    <source>
        <dbReference type="ARBA" id="ARBA00022801"/>
    </source>
</evidence>
<dbReference type="AlphaFoldDB" id="A0A0D6JB60"/>
<evidence type="ECO:0000256" key="4">
    <source>
        <dbReference type="ARBA" id="ARBA00022723"/>
    </source>
</evidence>
<dbReference type="Gene3D" id="3.40.470.10">
    <property type="entry name" value="Uracil-DNA glycosylase-like domain"/>
    <property type="match status" value="1"/>
</dbReference>
<dbReference type="InterPro" id="IPR005273">
    <property type="entry name" value="Ura-DNA_glyco_family4"/>
</dbReference>
<name>A0A0D6JB60_9HYPH</name>
<keyword evidence="9" id="KW-0234">DNA repair</keyword>
<dbReference type="RefSeq" id="WP_348270696.1">
    <property type="nucleotide sequence ID" value="NZ_LN829118.1"/>
</dbReference>
<dbReference type="EMBL" id="LN829119">
    <property type="protein sequence ID" value="CPR16125.1"/>
    <property type="molecule type" value="Genomic_DNA"/>
</dbReference>
<dbReference type="PANTHER" id="PTHR33693:SF9">
    <property type="entry name" value="TYPE-4 URACIL-DNA GLYCOSYLASE"/>
    <property type="match status" value="1"/>
</dbReference>
<proteinExistence type="inferred from homology"/>
<evidence type="ECO:0000256" key="1">
    <source>
        <dbReference type="ARBA" id="ARBA00006521"/>
    </source>
</evidence>
<reference evidence="12" key="1">
    <citation type="submission" date="2015-02" db="EMBL/GenBank/DDBJ databases">
        <authorList>
            <person name="Chooi Y.-H."/>
        </authorList>
    </citation>
    <scope>NUCLEOTIDE SEQUENCE [LARGE SCALE GENOMIC DNA]</scope>
    <source>
        <strain evidence="12">strain Y</strain>
    </source>
</reference>
<keyword evidence="3" id="KW-0004">4Fe-4S</keyword>
<dbReference type="CDD" id="cd10030">
    <property type="entry name" value="UDG-F4_TTUDGA_SPO1dp_like"/>
    <property type="match status" value="1"/>
</dbReference>
<evidence type="ECO:0000313" key="12">
    <source>
        <dbReference type="Proteomes" id="UP000033187"/>
    </source>
</evidence>
<dbReference type="InterPro" id="IPR005122">
    <property type="entry name" value="Uracil-DNA_glycosylase-like"/>
</dbReference>
<dbReference type="Proteomes" id="UP000033187">
    <property type="component" value="Chromosome 1"/>
</dbReference>
<gene>
    <name evidence="11" type="ORF">YBN1229_v1_0662</name>
</gene>
<dbReference type="GO" id="GO:0006281">
    <property type="term" value="P:DNA repair"/>
    <property type="evidence" value="ECO:0007669"/>
    <property type="project" value="UniProtKB-KW"/>
</dbReference>
<comment type="similarity">
    <text evidence="1">Belongs to the uracil-DNA glycosylase (UDG) superfamily. Type 4 (UDGa) family.</text>
</comment>
<dbReference type="SMART" id="SM00986">
    <property type="entry name" value="UDG"/>
    <property type="match status" value="1"/>
</dbReference>
<dbReference type="PANTHER" id="PTHR33693">
    <property type="entry name" value="TYPE-5 URACIL-DNA GLYCOSYLASE"/>
    <property type="match status" value="1"/>
</dbReference>
<keyword evidence="4" id="KW-0479">Metal-binding</keyword>
<dbReference type="SUPFAM" id="SSF52141">
    <property type="entry name" value="Uracil-DNA glycosylase-like"/>
    <property type="match status" value="1"/>
</dbReference>
<dbReference type="InterPro" id="IPR051536">
    <property type="entry name" value="UDG_Type-4/5"/>
</dbReference>
<evidence type="ECO:0000256" key="2">
    <source>
        <dbReference type="ARBA" id="ARBA00019403"/>
    </source>
</evidence>